<evidence type="ECO:0000313" key="3">
    <source>
        <dbReference type="Proteomes" id="UP000559027"/>
    </source>
</evidence>
<dbReference type="Proteomes" id="UP000559027">
    <property type="component" value="Unassembled WGS sequence"/>
</dbReference>
<feature type="compositionally biased region" description="Polar residues" evidence="1">
    <location>
        <begin position="1201"/>
        <end position="1214"/>
    </location>
</feature>
<evidence type="ECO:0008006" key="4">
    <source>
        <dbReference type="Google" id="ProtNLM"/>
    </source>
</evidence>
<dbReference type="OrthoDB" id="3259617at2759"/>
<protein>
    <recommendedName>
        <fullName evidence="4">Telomere-associated protein Rif1 N-terminal domain-containing protein</fullName>
    </recommendedName>
</protein>
<feature type="region of interest" description="Disordered" evidence="1">
    <location>
        <begin position="1044"/>
        <end position="1180"/>
    </location>
</feature>
<evidence type="ECO:0000313" key="2">
    <source>
        <dbReference type="EMBL" id="KAF5360728.1"/>
    </source>
</evidence>
<sequence>MASDSLASSPLESEKYLASPIATILESVNDPQSEVITLHDLTEAYATLSRRIRLQASTILMNKRVYPALSPLQAESHTLTICLIRDIGRCLLNPLSIFSQPESTSDDGLLIEEGAERAQAYATLSHHALVFLSDVFSFISLTKTFSTDQLSDLLRELLLILLTPRLPTPSSKKTWSLAVWVLVSQRLHPDVWLPHKRAMQKVLLRLVRDTFDGHSFRADGLKLLSILLRISPSEFLHCLLHLYTHVLSSCLEGTLDVKLQSLEILCSVAALKHDSPNTKWSEKLALETTNFIKSQHQSSQDGPLHALLKSAMADSRDSQWGNKGPLWAVLFVACLICISDTHLFTHRESLKLVMPVLAHAADHKRTYIRALHPHVWNCLVWCYSRLPRNGGMDSHTGRDLKGVRKNAFKLVKQELKSGIVTVVVASVLSTSSTITKKDIGRVLDLIRETLASNKESQIREGVMLFRRLLSNVGAPSNTIGPSQARNDIRSFSDIVIRDLFTGSFLDLPESQMRALLMRLPGPDERFVRPFTEEQIRGNWRGLVELWVYAVECTRVPNIRFKQYEDQLMTIWQSLLLVQSHLTADSSTTVLSMSPTTSDFVTSVVLSFIKPGNDSDVKKAEDQLQELTLMHKLWSVVKRCYGTAFLVSEAETLLVTILSMNVMPAYEAVTGTWGALCVDLVSAIGKPEVLVQSVFTRNGEQQEGIKIKVEIQRQLWVAIAASELFRTKEQKWEEILSFLVVPIRLWSMDPHEVDVWNKLFNVALDIAHTSSGMPHDTLNAFFHKLGGDVTHLKACPSLIPFLLQHLHFNPANLLHLDFLSIINELLVKMYPPTPEDHIVALPILEGLARVVQSCEGNVVARLLAVLKDGLGLWIRDEAKTLLESEHTSVVRSIYCASLTTLSTLPPSLQTLQNLSSFLSSSFERMGYPPIGPLAFEQYWRKGGYHDQDSSSFKKLIPEALKTCLKAWSDHCGDSLAEGCTSVMDSQSTTRSYEPDSQSPDKGFILGSEDYEFMGAVGSDDDIYDLVAPSSDPAPVMFSQRTPTGELLRESTPRPSHQQHQQQVSPAFPAAEAITGHKRSSSTGYSRPVKRQRTGDVRASSPIPPSEQLHSSSPELSSSHKPVQPRISQPQHSPPRQQRRRTIVSPTPPPGDDFVPETSSPTGPITPSSPIHTPVISPKYHDEVVDDSMQMDLVDSLVHQENELQLSNKSNLSNKRPQSEPVIESHPPSRPSLKRNHTTTERLGALERAYTLVAESQGASQVPLEELAHAAQIAHQIGAKIAEQMSKKFPELERS</sequence>
<feature type="compositionally biased region" description="Low complexity" evidence="1">
    <location>
        <begin position="1104"/>
        <end position="1134"/>
    </location>
</feature>
<feature type="region of interest" description="Disordered" evidence="1">
    <location>
        <begin position="1199"/>
        <end position="1236"/>
    </location>
</feature>
<name>A0A8H5LKS1_9AGAR</name>
<proteinExistence type="predicted"/>
<evidence type="ECO:0000256" key="1">
    <source>
        <dbReference type="SAM" id="MobiDB-lite"/>
    </source>
</evidence>
<dbReference type="EMBL" id="JAACJO010000003">
    <property type="protein sequence ID" value="KAF5360728.1"/>
    <property type="molecule type" value="Genomic_DNA"/>
</dbReference>
<organism evidence="2 3">
    <name type="scientific">Leucocoprinus leucothites</name>
    <dbReference type="NCBI Taxonomy" id="201217"/>
    <lineage>
        <taxon>Eukaryota</taxon>
        <taxon>Fungi</taxon>
        <taxon>Dikarya</taxon>
        <taxon>Basidiomycota</taxon>
        <taxon>Agaricomycotina</taxon>
        <taxon>Agaricomycetes</taxon>
        <taxon>Agaricomycetidae</taxon>
        <taxon>Agaricales</taxon>
        <taxon>Agaricineae</taxon>
        <taxon>Agaricaceae</taxon>
        <taxon>Leucocoprinus</taxon>
    </lineage>
</organism>
<feature type="compositionally biased region" description="Low complexity" evidence="1">
    <location>
        <begin position="1154"/>
        <end position="1176"/>
    </location>
</feature>
<accession>A0A8H5LKS1</accession>
<dbReference type="SUPFAM" id="SSF48371">
    <property type="entry name" value="ARM repeat"/>
    <property type="match status" value="1"/>
</dbReference>
<gene>
    <name evidence="2" type="ORF">D9756_004656</name>
</gene>
<reference evidence="2 3" key="1">
    <citation type="journal article" date="2020" name="ISME J.">
        <title>Uncovering the hidden diversity of litter-decomposition mechanisms in mushroom-forming fungi.</title>
        <authorList>
            <person name="Floudas D."/>
            <person name="Bentzer J."/>
            <person name="Ahren D."/>
            <person name="Johansson T."/>
            <person name="Persson P."/>
            <person name="Tunlid A."/>
        </authorList>
    </citation>
    <scope>NUCLEOTIDE SEQUENCE [LARGE SCALE GENOMIC DNA]</scope>
    <source>
        <strain evidence="2 3">CBS 146.42</strain>
    </source>
</reference>
<dbReference type="InterPro" id="IPR016024">
    <property type="entry name" value="ARM-type_fold"/>
</dbReference>
<comment type="caution">
    <text evidence="2">The sequence shown here is derived from an EMBL/GenBank/DDBJ whole genome shotgun (WGS) entry which is preliminary data.</text>
</comment>
<keyword evidence="3" id="KW-1185">Reference proteome</keyword>